<evidence type="ECO:0000256" key="4">
    <source>
        <dbReference type="ARBA" id="ARBA00022737"/>
    </source>
</evidence>
<dbReference type="KEGG" id="ksn:43586720"/>
<comment type="subcellular location">
    <subcellularLocation>
        <location evidence="1">Membrane</location>
        <topology evidence="1">Multi-pass membrane protein</topology>
    </subcellularLocation>
</comment>
<evidence type="ECO:0000256" key="6">
    <source>
        <dbReference type="ARBA" id="ARBA00022840"/>
    </source>
</evidence>
<dbReference type="InterPro" id="IPR003439">
    <property type="entry name" value="ABC_transporter-like_ATP-bd"/>
</dbReference>
<reference evidence="14" key="1">
    <citation type="submission" date="2017-08" db="EMBL/GenBank/DDBJ databases">
        <authorList>
            <person name="Cuomo C."/>
            <person name="Billmyre B."/>
            <person name="Heitman J."/>
        </authorList>
    </citation>
    <scope>NUCLEOTIDE SEQUENCE</scope>
    <source>
        <strain evidence="14">CBS 12478</strain>
    </source>
</reference>
<sequence length="1572" mass="174108">MNIDQSVFAAAPELIEIARGSKKNTPPAFILRHTLYFLPLLVIISIAILLLSWIIPQLYKGLRKLFTSRRYQPIALADDDAEDGDGFETPPTPVAMPSGGFVSDFKAHIRSMREYGTVLFGLEVFRTLCLGALLGLSVYAAIQAESPPPKESIGLLDTGVEDYAKHWGKKHGKKKHHKGKHSKSTLDDYSSLEWGEFGVCGFYIYTLIISFLLLTLRPATPLRRHLITHLDTLLFLGFSLYAYRDLWPLCTFNLDPADINNAITWSRVALLSVVAVLVPLIRPRTYVPADPENPTPENEIHPEQTAPWLFYVFYEFATSLIWKAWQTTALPYEALPPLADYDRAQLLYKRHIEELDPIRRRSKGLKDRNLFISLMVVFKREVFIVVTLCALSGIADVSGSVAINQLLKYLETDGIGHLTKPFVWISLLFLGPVVGSLLIQFYIFTTTRALVRCEALLTQLLFDHALRLRMTDSVDDDDEKPETQSDDIPAINVEEVIDAPPGGPTGNLGDVIPDSGDSTEVGSSTGSNQDKNQQFRSRKAAADEEAKKAKGQGLAGKINVLMASDIDAILEGRDLALVFVYSPIQFALCTYLLYNILSWSALVGMVVMIITLPAPGLMTKLSADVQRQRMSATDSRVDTITEMIGALRIIKMFGWESRVKERVAAKREDELNLLWKRRLLEIASNLLNIILPVLVMIVTFALYTLVQKRTLTAAKVFTSMTVFELLKGQIGMCFYLANAIVTAWVSVGRINKFLLKSELIDEFAEGKLATTTSPEQLEAQQEGLIRLHDATFNWGTPSQQEGAIDYKLQIPDVTFVKGKINLISGPTGSGKSSFLKALIGELHFEQKQGAFFYLPRDGGVSYAAQESWCMSDSIRDNILFGEPFEEERYKKVISACGLEPDLRLFDDGDQTEVGEKDIFSALDTLTSRWIIDNLLAGDLVKDRTVLLVTHHIHLAAPVADFLILLNENGSIRSAGPIDENVLSSRELEKIENEGKQEAKEAEAEEAKAEEKKPVAKLVQAEEKAEGRISRQAMISYFKTFGGPIFWTIYFGLLLSSQAITAFQNYWLGLWARAYNQAEDPRQVSAVYWLGLYVAWIFIGLITLGISTTLFYIGAIKASRELHKRLVNSVFGAYMRFMDSTPVGRIISRFTKDMKTVDSQFTETFASVAQITVDLVLKLLVVVALVPFFSIPAIFIGVLGGFIGELYIHGQLSVKREMSNAKSPLYSHFSAAFNGIVSIRAYGAQQKIRVEAQRRADKYTRTATALQPEPMGHPYILWWVRMVNELEVEGNSIERINDYLVIDQEPQDVESKKPPAAWPMSGAIVLDKLSAKYAHDGPKVLNELEVNIASGEKVGIVGRTGSGKSTLALALLRMIPTSGRVLIDGVNTADINLHALRSNVTIIPQDPILLSGSLRFNLDPFGEHDDAELNDALQSSGLGQTRQPQGASGAATPSTPQRLSLDTQISAGGGNLSQGQRQLVALARALVRASKVLILDEATASVDFETDTLIQQSIRSLPSSCTVLTVAHRLSTVMDYDKILVLGAGKVLEYDSPNALKNKKGSYFAKLVQAMEG</sequence>
<name>A0AAJ8MV52_9TREE</name>
<dbReference type="GO" id="GO:0140359">
    <property type="term" value="F:ABC-type transporter activity"/>
    <property type="evidence" value="ECO:0007669"/>
    <property type="project" value="InterPro"/>
</dbReference>
<gene>
    <name evidence="14" type="ORF">CI109_100954</name>
</gene>
<dbReference type="GO" id="GO:0005524">
    <property type="term" value="F:ATP binding"/>
    <property type="evidence" value="ECO:0007669"/>
    <property type="project" value="UniProtKB-KW"/>
</dbReference>
<keyword evidence="7 11" id="KW-1133">Transmembrane helix</keyword>
<dbReference type="PROSITE" id="PS50893">
    <property type="entry name" value="ABC_TRANSPORTER_2"/>
    <property type="match status" value="2"/>
</dbReference>
<feature type="transmembrane region" description="Helical" evidence="11">
    <location>
        <begin position="1178"/>
        <end position="1202"/>
    </location>
</feature>
<dbReference type="FunFam" id="3.40.50.300:FF:000838">
    <property type="entry name" value="ABC multidrug transporter (Eurofung)"/>
    <property type="match status" value="1"/>
</dbReference>
<feature type="transmembrane region" description="Helical" evidence="11">
    <location>
        <begin position="382"/>
        <end position="403"/>
    </location>
</feature>
<feature type="transmembrane region" description="Helical" evidence="11">
    <location>
        <begin position="726"/>
        <end position="747"/>
    </location>
</feature>
<feature type="transmembrane region" description="Helical" evidence="11">
    <location>
        <begin position="263"/>
        <end position="281"/>
    </location>
</feature>
<evidence type="ECO:0000256" key="10">
    <source>
        <dbReference type="SAM" id="MobiDB-lite"/>
    </source>
</evidence>
<feature type="compositionally biased region" description="Polar residues" evidence="10">
    <location>
        <begin position="516"/>
        <end position="535"/>
    </location>
</feature>
<evidence type="ECO:0000256" key="11">
    <source>
        <dbReference type="SAM" id="Phobius"/>
    </source>
</evidence>
<feature type="transmembrane region" description="Helical" evidence="11">
    <location>
        <begin position="423"/>
        <end position="444"/>
    </location>
</feature>
<dbReference type="PANTHER" id="PTHR24223">
    <property type="entry name" value="ATP-BINDING CASSETTE SUB-FAMILY C"/>
    <property type="match status" value="1"/>
</dbReference>
<dbReference type="PANTHER" id="PTHR24223:SF356">
    <property type="entry name" value="ATP-BINDING CASSETTE TRANSPORTER ABC4"/>
    <property type="match status" value="1"/>
</dbReference>
<feature type="region of interest" description="Disordered" evidence="10">
    <location>
        <begin position="1435"/>
        <end position="1466"/>
    </location>
</feature>
<keyword evidence="2" id="KW-0813">Transport</keyword>
<evidence type="ECO:0000256" key="5">
    <source>
        <dbReference type="ARBA" id="ARBA00022741"/>
    </source>
</evidence>
<dbReference type="FunFam" id="1.20.1560.10:FF:000013">
    <property type="entry name" value="ABC transporter C family member 2"/>
    <property type="match status" value="1"/>
</dbReference>
<dbReference type="Proteomes" id="UP000322225">
    <property type="component" value="Chromosome 2"/>
</dbReference>
<feature type="transmembrane region" description="Helical" evidence="11">
    <location>
        <begin position="35"/>
        <end position="55"/>
    </location>
</feature>
<dbReference type="PROSITE" id="PS50929">
    <property type="entry name" value="ABC_TM1F"/>
    <property type="match status" value="2"/>
</dbReference>
<evidence type="ECO:0000256" key="3">
    <source>
        <dbReference type="ARBA" id="ARBA00022692"/>
    </source>
</evidence>
<dbReference type="RefSeq" id="XP_065822942.1">
    <property type="nucleotide sequence ID" value="XM_065966870.1"/>
</dbReference>
<keyword evidence="6" id="KW-0067">ATP-binding</keyword>
<feature type="region of interest" description="Disordered" evidence="10">
    <location>
        <begin position="473"/>
        <end position="543"/>
    </location>
</feature>
<feature type="coiled-coil region" evidence="9">
    <location>
        <begin position="984"/>
        <end position="1012"/>
    </location>
</feature>
<evidence type="ECO:0000256" key="2">
    <source>
        <dbReference type="ARBA" id="ARBA00022448"/>
    </source>
</evidence>
<dbReference type="SMART" id="SM00382">
    <property type="entry name" value="AAA"/>
    <property type="match status" value="2"/>
</dbReference>
<dbReference type="Gene3D" id="3.40.50.300">
    <property type="entry name" value="P-loop containing nucleotide triphosphate hydrolases"/>
    <property type="match status" value="3"/>
</dbReference>
<feature type="domain" description="ABC transporter" evidence="12">
    <location>
        <begin position="1323"/>
        <end position="1568"/>
    </location>
</feature>
<evidence type="ECO:0000256" key="9">
    <source>
        <dbReference type="SAM" id="Coils"/>
    </source>
</evidence>
<dbReference type="GO" id="GO:0016887">
    <property type="term" value="F:ATP hydrolysis activity"/>
    <property type="evidence" value="ECO:0007669"/>
    <property type="project" value="InterPro"/>
</dbReference>
<evidence type="ECO:0000313" key="14">
    <source>
        <dbReference type="EMBL" id="WWD16527.1"/>
    </source>
</evidence>
<dbReference type="Pfam" id="PF00005">
    <property type="entry name" value="ABC_tran"/>
    <property type="match status" value="1"/>
</dbReference>
<dbReference type="InterPro" id="IPR011527">
    <property type="entry name" value="ABC1_TM_dom"/>
</dbReference>
<feature type="transmembrane region" description="Helical" evidence="11">
    <location>
        <begin position="686"/>
        <end position="706"/>
    </location>
</feature>
<dbReference type="Gene3D" id="1.20.1560.10">
    <property type="entry name" value="ABC transporter type 1, transmembrane domain"/>
    <property type="match status" value="2"/>
</dbReference>
<feature type="transmembrane region" description="Helical" evidence="11">
    <location>
        <begin position="600"/>
        <end position="621"/>
    </location>
</feature>
<dbReference type="SUPFAM" id="SSF52540">
    <property type="entry name" value="P-loop containing nucleoside triphosphate hydrolases"/>
    <property type="match status" value="2"/>
</dbReference>
<accession>A0AAJ8MV52</accession>
<evidence type="ECO:0000259" key="12">
    <source>
        <dbReference type="PROSITE" id="PS50893"/>
    </source>
</evidence>
<dbReference type="EMBL" id="CP144052">
    <property type="protein sequence ID" value="WWD16527.1"/>
    <property type="molecule type" value="Genomic_DNA"/>
</dbReference>
<dbReference type="SUPFAM" id="SSF90123">
    <property type="entry name" value="ABC transporter transmembrane region"/>
    <property type="match status" value="2"/>
</dbReference>
<protein>
    <submittedName>
        <fullName evidence="14">Uncharacterized protein</fullName>
    </submittedName>
</protein>
<dbReference type="InterPro" id="IPR027417">
    <property type="entry name" value="P-loop_NTPase"/>
</dbReference>
<dbReference type="CDD" id="cd18596">
    <property type="entry name" value="ABC_6TM_VMR1_D1_like"/>
    <property type="match status" value="1"/>
</dbReference>
<evidence type="ECO:0000313" key="15">
    <source>
        <dbReference type="Proteomes" id="UP000322225"/>
    </source>
</evidence>
<keyword evidence="15" id="KW-1185">Reference proteome</keyword>
<dbReference type="InterPro" id="IPR017871">
    <property type="entry name" value="ABC_transporter-like_CS"/>
</dbReference>
<feature type="compositionally biased region" description="Polar residues" evidence="10">
    <location>
        <begin position="1435"/>
        <end position="1465"/>
    </location>
</feature>
<dbReference type="Pfam" id="PF00664">
    <property type="entry name" value="ABC_membrane"/>
    <property type="match status" value="2"/>
</dbReference>
<dbReference type="GO" id="GO:0016020">
    <property type="term" value="C:membrane"/>
    <property type="evidence" value="ECO:0007669"/>
    <property type="project" value="UniProtKB-SubCell"/>
</dbReference>
<feature type="transmembrane region" description="Helical" evidence="11">
    <location>
        <begin position="118"/>
        <end position="142"/>
    </location>
</feature>
<keyword evidence="4" id="KW-0677">Repeat</keyword>
<proteinExistence type="predicted"/>
<feature type="domain" description="ABC transmembrane type-1" evidence="13">
    <location>
        <begin position="1048"/>
        <end position="1266"/>
    </location>
</feature>
<feature type="domain" description="ABC transmembrane type-1" evidence="13">
    <location>
        <begin position="383"/>
        <end position="742"/>
    </location>
</feature>
<keyword evidence="9" id="KW-0175">Coiled coil</keyword>
<keyword evidence="8 11" id="KW-0472">Membrane</keyword>
<evidence type="ECO:0000259" key="13">
    <source>
        <dbReference type="PROSITE" id="PS50929"/>
    </source>
</evidence>
<organism evidence="14 15">
    <name type="scientific">Kwoniella shandongensis</name>
    <dbReference type="NCBI Taxonomy" id="1734106"/>
    <lineage>
        <taxon>Eukaryota</taxon>
        <taxon>Fungi</taxon>
        <taxon>Dikarya</taxon>
        <taxon>Basidiomycota</taxon>
        <taxon>Agaricomycotina</taxon>
        <taxon>Tremellomycetes</taxon>
        <taxon>Tremellales</taxon>
        <taxon>Cryptococcaceae</taxon>
        <taxon>Kwoniella</taxon>
    </lineage>
</organism>
<reference evidence="14" key="2">
    <citation type="submission" date="2024-01" db="EMBL/GenBank/DDBJ databases">
        <title>Comparative genomics of Cryptococcus and Kwoniella reveals pathogenesis evolution and contrasting modes of karyotype evolution via chromosome fusion or intercentromeric recombination.</title>
        <authorList>
            <person name="Coelho M.A."/>
            <person name="David-Palma M."/>
            <person name="Shea T."/>
            <person name="Bowers K."/>
            <person name="McGinley-Smith S."/>
            <person name="Mohammad A.W."/>
            <person name="Gnirke A."/>
            <person name="Yurkov A.M."/>
            <person name="Nowrousian M."/>
            <person name="Sun S."/>
            <person name="Cuomo C.A."/>
            <person name="Heitman J."/>
        </authorList>
    </citation>
    <scope>NUCLEOTIDE SEQUENCE</scope>
    <source>
        <strain evidence="14">CBS 12478</strain>
    </source>
</reference>
<keyword evidence="5" id="KW-0547">Nucleotide-binding</keyword>
<dbReference type="CDD" id="cd03244">
    <property type="entry name" value="ABCC_MRP_domain2"/>
    <property type="match status" value="1"/>
</dbReference>
<dbReference type="GeneID" id="43586720"/>
<feature type="domain" description="ABC transporter" evidence="12">
    <location>
        <begin position="785"/>
        <end position="992"/>
    </location>
</feature>
<keyword evidence="3 11" id="KW-0812">Transmembrane</keyword>
<feature type="transmembrane region" description="Helical" evidence="11">
    <location>
        <begin position="226"/>
        <end position="243"/>
    </location>
</feature>
<evidence type="ECO:0000256" key="7">
    <source>
        <dbReference type="ARBA" id="ARBA00022989"/>
    </source>
</evidence>
<dbReference type="InterPro" id="IPR036640">
    <property type="entry name" value="ABC1_TM_sf"/>
</dbReference>
<dbReference type="PROSITE" id="PS00211">
    <property type="entry name" value="ABC_TRANSPORTER_1"/>
    <property type="match status" value="1"/>
</dbReference>
<dbReference type="InterPro" id="IPR003593">
    <property type="entry name" value="AAA+_ATPase"/>
</dbReference>
<dbReference type="InterPro" id="IPR050173">
    <property type="entry name" value="ABC_transporter_C-like"/>
</dbReference>
<feature type="transmembrane region" description="Helical" evidence="11">
    <location>
        <begin position="194"/>
        <end position="214"/>
    </location>
</feature>
<evidence type="ECO:0000256" key="8">
    <source>
        <dbReference type="ARBA" id="ARBA00023136"/>
    </source>
</evidence>
<feature type="transmembrane region" description="Helical" evidence="11">
    <location>
        <begin position="1086"/>
        <end position="1114"/>
    </location>
</feature>
<feature type="transmembrane region" description="Helical" evidence="11">
    <location>
        <begin position="1044"/>
        <end position="1066"/>
    </location>
</feature>
<feature type="transmembrane region" description="Helical" evidence="11">
    <location>
        <begin position="575"/>
        <end position="594"/>
    </location>
</feature>
<evidence type="ECO:0000256" key="1">
    <source>
        <dbReference type="ARBA" id="ARBA00004141"/>
    </source>
</evidence>
<dbReference type="CDD" id="cd18604">
    <property type="entry name" value="ABC_6TM_VMR1_D2_like"/>
    <property type="match status" value="1"/>
</dbReference>